<feature type="chain" id="PRO_5014818060" evidence="1">
    <location>
        <begin position="23"/>
        <end position="118"/>
    </location>
</feature>
<feature type="signal peptide" evidence="1">
    <location>
        <begin position="1"/>
        <end position="22"/>
    </location>
</feature>
<dbReference type="EMBL" id="GGFJ01012121">
    <property type="protein sequence ID" value="MBW61262.1"/>
    <property type="molecule type" value="Transcribed_RNA"/>
</dbReference>
<evidence type="ECO:0000256" key="1">
    <source>
        <dbReference type="SAM" id="SignalP"/>
    </source>
</evidence>
<name>A0A2M4C7F0_9DIPT</name>
<protein>
    <submittedName>
        <fullName evidence="2">Putative secreted protein</fullName>
    </submittedName>
</protein>
<evidence type="ECO:0000313" key="2">
    <source>
        <dbReference type="EMBL" id="MBW61262.1"/>
    </source>
</evidence>
<accession>A0A2M4C7F0</accession>
<proteinExistence type="predicted"/>
<reference evidence="2" key="1">
    <citation type="submission" date="2018-01" db="EMBL/GenBank/DDBJ databases">
        <title>An insight into the sialome of Amazonian anophelines.</title>
        <authorList>
            <person name="Ribeiro J.M."/>
            <person name="Scarpassa V."/>
            <person name="Calvo E."/>
        </authorList>
    </citation>
    <scope>NUCLEOTIDE SEQUENCE</scope>
    <source>
        <tissue evidence="2">Salivary glands</tissue>
    </source>
</reference>
<keyword evidence="1" id="KW-0732">Signal</keyword>
<dbReference type="AlphaFoldDB" id="A0A2M4C7F0"/>
<organism evidence="2">
    <name type="scientific">Anopheles marajoara</name>
    <dbReference type="NCBI Taxonomy" id="58244"/>
    <lineage>
        <taxon>Eukaryota</taxon>
        <taxon>Metazoa</taxon>
        <taxon>Ecdysozoa</taxon>
        <taxon>Arthropoda</taxon>
        <taxon>Hexapoda</taxon>
        <taxon>Insecta</taxon>
        <taxon>Pterygota</taxon>
        <taxon>Neoptera</taxon>
        <taxon>Endopterygota</taxon>
        <taxon>Diptera</taxon>
        <taxon>Nematocera</taxon>
        <taxon>Culicoidea</taxon>
        <taxon>Culicidae</taxon>
        <taxon>Anophelinae</taxon>
        <taxon>Anopheles</taxon>
    </lineage>
</organism>
<sequence length="118" mass="12719">MGEELPSMAVVVVVVVVAAVVAQCSGPSEGLGSFESNILPRGVGGIAYTSHRYDNSNRQLCRASNSNEAIFFIFANSLRLAPRSSTQQPLGLCGFSIHISVFEEPRSSQNVCMRKRSQ</sequence>